<keyword evidence="2" id="KW-0012">Acyltransferase</keyword>
<dbReference type="InterPro" id="IPR050680">
    <property type="entry name" value="YpeA/RimI_acetyltransf"/>
</dbReference>
<reference evidence="5" key="1">
    <citation type="submission" date="2017-02" db="EMBL/GenBank/DDBJ databases">
        <authorList>
            <person name="Varghese N."/>
            <person name="Submissions S."/>
        </authorList>
    </citation>
    <scope>NUCLEOTIDE SEQUENCE [LARGE SCALE GENOMIC DNA]</scope>
    <source>
        <strain evidence="5">DSM 22385</strain>
    </source>
</reference>
<name>A0A1T5F109_9SPHI</name>
<accession>A0A1T5F109</accession>
<dbReference type="InterPro" id="IPR000182">
    <property type="entry name" value="GNAT_dom"/>
</dbReference>
<dbReference type="RefSeq" id="WP_079703859.1">
    <property type="nucleotide sequence ID" value="NZ_FUYR01000005.1"/>
</dbReference>
<organism evidence="4 5">
    <name type="scientific">Daejeonella lutea</name>
    <dbReference type="NCBI Taxonomy" id="572036"/>
    <lineage>
        <taxon>Bacteria</taxon>
        <taxon>Pseudomonadati</taxon>
        <taxon>Bacteroidota</taxon>
        <taxon>Sphingobacteriia</taxon>
        <taxon>Sphingobacteriales</taxon>
        <taxon>Sphingobacteriaceae</taxon>
        <taxon>Daejeonella</taxon>
    </lineage>
</organism>
<dbReference type="PANTHER" id="PTHR43420">
    <property type="entry name" value="ACETYLTRANSFERASE"/>
    <property type="match status" value="1"/>
</dbReference>
<evidence type="ECO:0000313" key="4">
    <source>
        <dbReference type="EMBL" id="SKB89670.1"/>
    </source>
</evidence>
<dbReference type="CDD" id="cd04301">
    <property type="entry name" value="NAT_SF"/>
    <property type="match status" value="1"/>
</dbReference>
<evidence type="ECO:0000256" key="2">
    <source>
        <dbReference type="ARBA" id="ARBA00023315"/>
    </source>
</evidence>
<dbReference type="Gene3D" id="3.40.630.30">
    <property type="match status" value="1"/>
</dbReference>
<dbReference type="PANTHER" id="PTHR43420:SF12">
    <property type="entry name" value="N-ACETYLTRANSFERASE DOMAIN-CONTAINING PROTEIN"/>
    <property type="match status" value="1"/>
</dbReference>
<dbReference type="AlphaFoldDB" id="A0A1T5F109"/>
<gene>
    <name evidence="4" type="ORF">SAMN05661099_3361</name>
</gene>
<evidence type="ECO:0000259" key="3">
    <source>
        <dbReference type="PROSITE" id="PS51186"/>
    </source>
</evidence>
<keyword evidence="5" id="KW-1185">Reference proteome</keyword>
<dbReference type="Proteomes" id="UP000189981">
    <property type="component" value="Unassembled WGS sequence"/>
</dbReference>
<sequence>MIKFITTDQTLDLRSAELRWGLDRNLCRFDGDEDEGTFHVGYFVNENIVSVATFHRQVREGFVGQGYQLRGMVTHPDFQRKGIGNQLLNFSIVYLKGQGVNYLWCNSRKIAYKFYQGIGFEFISDEFELPKIGPHRVMYLKIN</sequence>
<dbReference type="SUPFAM" id="SSF55729">
    <property type="entry name" value="Acyl-CoA N-acyltransferases (Nat)"/>
    <property type="match status" value="1"/>
</dbReference>
<proteinExistence type="predicted"/>
<dbReference type="GO" id="GO:0016747">
    <property type="term" value="F:acyltransferase activity, transferring groups other than amino-acyl groups"/>
    <property type="evidence" value="ECO:0007669"/>
    <property type="project" value="InterPro"/>
</dbReference>
<dbReference type="Pfam" id="PF13673">
    <property type="entry name" value="Acetyltransf_10"/>
    <property type="match status" value="1"/>
</dbReference>
<evidence type="ECO:0000313" key="5">
    <source>
        <dbReference type="Proteomes" id="UP000189981"/>
    </source>
</evidence>
<keyword evidence="1 4" id="KW-0808">Transferase</keyword>
<evidence type="ECO:0000256" key="1">
    <source>
        <dbReference type="ARBA" id="ARBA00022679"/>
    </source>
</evidence>
<dbReference type="STRING" id="572036.SAMN05661099_3361"/>
<dbReference type="PROSITE" id="PS51186">
    <property type="entry name" value="GNAT"/>
    <property type="match status" value="1"/>
</dbReference>
<protein>
    <submittedName>
        <fullName evidence="4">Acetyltransferase (GNAT) domain-containing protein</fullName>
    </submittedName>
</protein>
<feature type="domain" description="N-acetyltransferase" evidence="3">
    <location>
        <begin position="1"/>
        <end position="143"/>
    </location>
</feature>
<dbReference type="OrthoDB" id="2352823at2"/>
<dbReference type="InterPro" id="IPR016181">
    <property type="entry name" value="Acyl_CoA_acyltransferase"/>
</dbReference>
<dbReference type="EMBL" id="FUYR01000005">
    <property type="protein sequence ID" value="SKB89670.1"/>
    <property type="molecule type" value="Genomic_DNA"/>
</dbReference>